<dbReference type="RefSeq" id="WP_179717649.1">
    <property type="nucleotide sequence ID" value="NZ_JACBZT010000001.1"/>
</dbReference>
<proteinExistence type="predicted"/>
<gene>
    <name evidence="1" type="ORF">GGQ55_002773</name>
</gene>
<protein>
    <submittedName>
        <fullName evidence="1">Uncharacterized protein</fullName>
    </submittedName>
</protein>
<dbReference type="AlphaFoldDB" id="A0A853CER8"/>
<keyword evidence="2" id="KW-1185">Reference proteome</keyword>
<evidence type="ECO:0000313" key="1">
    <source>
        <dbReference type="EMBL" id="NYJ06495.1"/>
    </source>
</evidence>
<accession>A0A853CER8</accession>
<comment type="caution">
    <text evidence="1">The sequence shown here is derived from an EMBL/GenBank/DDBJ whole genome shotgun (WGS) entry which is preliminary data.</text>
</comment>
<evidence type="ECO:0000313" key="2">
    <source>
        <dbReference type="Proteomes" id="UP000541969"/>
    </source>
</evidence>
<dbReference type="EMBL" id="JACBZT010000001">
    <property type="protein sequence ID" value="NYJ06495.1"/>
    <property type="molecule type" value="Genomic_DNA"/>
</dbReference>
<reference evidence="1 2" key="1">
    <citation type="submission" date="2020-07" db="EMBL/GenBank/DDBJ databases">
        <title>Sequencing the genomes of 1000 actinobacteria strains.</title>
        <authorList>
            <person name="Klenk H.-P."/>
        </authorList>
    </citation>
    <scope>NUCLEOTIDE SEQUENCE [LARGE SCALE GENOMIC DNA]</scope>
    <source>
        <strain evidence="1 2">DSM 104001</strain>
    </source>
</reference>
<dbReference type="Proteomes" id="UP000541969">
    <property type="component" value="Unassembled WGS sequence"/>
</dbReference>
<sequence length="54" mass="5860">MIIAFVVLLAVLAVLALGTLVRWLATGTDGRPRPVDPTHVKFPELYGSARMGLR</sequence>
<name>A0A853CER8_9ACTN</name>
<organism evidence="1 2">
    <name type="scientific">Petropleomorpha daqingensis</name>
    <dbReference type="NCBI Taxonomy" id="2026353"/>
    <lineage>
        <taxon>Bacteria</taxon>
        <taxon>Bacillati</taxon>
        <taxon>Actinomycetota</taxon>
        <taxon>Actinomycetes</taxon>
        <taxon>Geodermatophilales</taxon>
        <taxon>Geodermatophilaceae</taxon>
        <taxon>Petropleomorpha</taxon>
    </lineage>
</organism>